<dbReference type="PANTHER" id="PTHR10366:SF564">
    <property type="entry name" value="STEROL-4-ALPHA-CARBOXYLATE 3-DEHYDROGENASE, DECARBOXYLATING"/>
    <property type="match status" value="1"/>
</dbReference>
<proteinExistence type="inferred from homology"/>
<evidence type="ECO:0000313" key="4">
    <source>
        <dbReference type="EMBL" id="NEU74357.1"/>
    </source>
</evidence>
<comment type="similarity">
    <text evidence="2">Belongs to the NAD(P)-dependent epimerase/dehydratase family. Dihydroflavonol-4-reductase subfamily.</text>
</comment>
<evidence type="ECO:0000256" key="2">
    <source>
        <dbReference type="ARBA" id="ARBA00023445"/>
    </source>
</evidence>
<dbReference type="Gene3D" id="3.40.50.720">
    <property type="entry name" value="NAD(P)-binding Rossmann-like Domain"/>
    <property type="match status" value="1"/>
</dbReference>
<dbReference type="InterPro" id="IPR001509">
    <property type="entry name" value="Epimerase_deHydtase"/>
</dbReference>
<accession>A0A846H9W2</accession>
<organism evidence="4 5">
    <name type="scientific">Hassallia byssoidea VB512170</name>
    <dbReference type="NCBI Taxonomy" id="1304833"/>
    <lineage>
        <taxon>Bacteria</taxon>
        <taxon>Bacillati</taxon>
        <taxon>Cyanobacteriota</taxon>
        <taxon>Cyanophyceae</taxon>
        <taxon>Nostocales</taxon>
        <taxon>Tolypothrichaceae</taxon>
        <taxon>Hassallia</taxon>
    </lineage>
</organism>
<evidence type="ECO:0000259" key="3">
    <source>
        <dbReference type="Pfam" id="PF01370"/>
    </source>
</evidence>
<dbReference type="Proteomes" id="UP000031549">
    <property type="component" value="Unassembled WGS sequence"/>
</dbReference>
<dbReference type="Pfam" id="PF01370">
    <property type="entry name" value="Epimerase"/>
    <property type="match status" value="1"/>
</dbReference>
<keyword evidence="1" id="KW-0560">Oxidoreductase</keyword>
<dbReference type="GO" id="GO:0016616">
    <property type="term" value="F:oxidoreductase activity, acting on the CH-OH group of donors, NAD or NADP as acceptor"/>
    <property type="evidence" value="ECO:0007669"/>
    <property type="project" value="TreeGrafter"/>
</dbReference>
<dbReference type="RefSeq" id="WP_039737330.1">
    <property type="nucleotide sequence ID" value="NZ_JTCM02000040.1"/>
</dbReference>
<dbReference type="EMBL" id="JTCM02000040">
    <property type="protein sequence ID" value="NEU74357.1"/>
    <property type="molecule type" value="Genomic_DNA"/>
</dbReference>
<dbReference type="AlphaFoldDB" id="A0A846H9W2"/>
<keyword evidence="5" id="KW-1185">Reference proteome</keyword>
<name>A0A846H9W2_9CYAN</name>
<dbReference type="SUPFAM" id="SSF51735">
    <property type="entry name" value="NAD(P)-binding Rossmann-fold domains"/>
    <property type="match status" value="1"/>
</dbReference>
<comment type="caution">
    <text evidence="4">The sequence shown here is derived from an EMBL/GenBank/DDBJ whole genome shotgun (WGS) entry which is preliminary data.</text>
</comment>
<feature type="domain" description="NAD-dependent epimerase/dehydratase" evidence="3">
    <location>
        <begin position="3"/>
        <end position="207"/>
    </location>
</feature>
<reference evidence="4 5" key="1">
    <citation type="journal article" date="2015" name="Genome Announc.">
        <title>Draft Genome Sequence of Cyanobacterium Hassallia byssoidea Strain VB512170, Isolated from Monuments in India.</title>
        <authorList>
            <person name="Singh D."/>
            <person name="Chandrababunaidu M.M."/>
            <person name="Panda A."/>
            <person name="Sen D."/>
            <person name="Bhattacharyya S."/>
            <person name="Adhikary S.P."/>
            <person name="Tripathy S."/>
        </authorList>
    </citation>
    <scope>NUCLEOTIDE SEQUENCE [LARGE SCALE GENOMIC DNA]</scope>
    <source>
        <strain evidence="4 5">VB512170</strain>
    </source>
</reference>
<dbReference type="InterPro" id="IPR036291">
    <property type="entry name" value="NAD(P)-bd_dom_sf"/>
</dbReference>
<dbReference type="InterPro" id="IPR050425">
    <property type="entry name" value="NAD(P)_dehydrat-like"/>
</dbReference>
<gene>
    <name evidence="4" type="ORF">PI95_017770</name>
</gene>
<protein>
    <submittedName>
        <fullName evidence="4">NAD(P)-dependent oxidoreductase</fullName>
    </submittedName>
</protein>
<evidence type="ECO:0000313" key="5">
    <source>
        <dbReference type="Proteomes" id="UP000031549"/>
    </source>
</evidence>
<evidence type="ECO:0000256" key="1">
    <source>
        <dbReference type="ARBA" id="ARBA00023002"/>
    </source>
</evidence>
<sequence length="274" mass="30493">MKVLVTGNQGMIGSVIEATLKSEGFEVIGFDLANGDDIRNLDSVRDAASGCDFIVHLAALLGYSDETAEDIMDTNLLGTWHVLLAAAEAKVKRIIFFSSVDVLGIFKGERTPDYLPLDDNHPCYPKTTYGISKYLAEEMCRLFTNSTGISTICLRPPGVFNEDVYKYIRSRRQAEPEFEWKPFWEYGAFIDVRDLANATICALKCPNPGHVALLLCADDISSAQKTSRELASSLLPGVSWRGGLEFDRAPYKALIDTTQAQQILGWIPRYHWRA</sequence>
<dbReference type="PANTHER" id="PTHR10366">
    <property type="entry name" value="NAD DEPENDENT EPIMERASE/DEHYDRATASE"/>
    <property type="match status" value="1"/>
</dbReference>